<organism evidence="10 12">
    <name type="scientific">Xiamenia xianingshaonis</name>
    <dbReference type="NCBI Taxonomy" id="2682776"/>
    <lineage>
        <taxon>Bacteria</taxon>
        <taxon>Bacillati</taxon>
        <taxon>Actinomycetota</taxon>
        <taxon>Coriobacteriia</taxon>
        <taxon>Eggerthellales</taxon>
        <taxon>Eggerthellaceae</taxon>
        <taxon>Xiamenia</taxon>
    </lineage>
</organism>
<evidence type="ECO:0000313" key="12">
    <source>
        <dbReference type="Proteomes" id="UP000671910"/>
    </source>
</evidence>
<dbReference type="GO" id="GO:0005886">
    <property type="term" value="C:plasma membrane"/>
    <property type="evidence" value="ECO:0007669"/>
    <property type="project" value="UniProtKB-SubCell"/>
</dbReference>
<dbReference type="Proteomes" id="UP000671910">
    <property type="component" value="Chromosome"/>
</dbReference>
<dbReference type="EMBL" id="CP072829">
    <property type="protein sequence ID" value="QTU84387.1"/>
    <property type="molecule type" value="Genomic_DNA"/>
</dbReference>
<evidence type="ECO:0000256" key="5">
    <source>
        <dbReference type="ARBA" id="ARBA00022989"/>
    </source>
</evidence>
<feature type="transmembrane region" description="Helical" evidence="7">
    <location>
        <begin position="99"/>
        <end position="117"/>
    </location>
</feature>
<feature type="transmembrane region" description="Helical" evidence="7">
    <location>
        <begin position="156"/>
        <end position="175"/>
    </location>
</feature>
<dbReference type="Proteomes" id="UP000636394">
    <property type="component" value="Unassembled WGS sequence"/>
</dbReference>
<dbReference type="PANTHER" id="PTHR42920:SF5">
    <property type="entry name" value="EAMA DOMAIN-CONTAINING PROTEIN"/>
    <property type="match status" value="1"/>
</dbReference>
<dbReference type="AlphaFoldDB" id="A0A9E6MR03"/>
<feature type="transmembrane region" description="Helical" evidence="7">
    <location>
        <begin position="279"/>
        <end position="297"/>
    </location>
</feature>
<keyword evidence="3" id="KW-1003">Cell membrane</keyword>
<evidence type="ECO:0000256" key="2">
    <source>
        <dbReference type="ARBA" id="ARBA00007362"/>
    </source>
</evidence>
<feature type="transmembrane region" description="Helical" evidence="7">
    <location>
        <begin position="35"/>
        <end position="57"/>
    </location>
</feature>
<feature type="transmembrane region" description="Helical" evidence="7">
    <location>
        <begin position="217"/>
        <end position="236"/>
    </location>
</feature>
<keyword evidence="11" id="KW-1185">Reference proteome</keyword>
<dbReference type="InterPro" id="IPR051258">
    <property type="entry name" value="Diverse_Substrate_Transporter"/>
</dbReference>
<dbReference type="Pfam" id="PF00892">
    <property type="entry name" value="EamA"/>
    <property type="match status" value="2"/>
</dbReference>
<accession>A0A9E6MR03</accession>
<keyword evidence="5 7" id="KW-1133">Transmembrane helix</keyword>
<feature type="transmembrane region" description="Helical" evidence="7">
    <location>
        <begin position="69"/>
        <end position="87"/>
    </location>
</feature>
<keyword evidence="4 7" id="KW-0812">Transmembrane</keyword>
<feature type="transmembrane region" description="Helical" evidence="7">
    <location>
        <begin position="248"/>
        <end position="267"/>
    </location>
</feature>
<dbReference type="RefSeq" id="WP_166339044.1">
    <property type="nucleotide sequence ID" value="NZ_CP072829.1"/>
</dbReference>
<dbReference type="SUPFAM" id="SSF103481">
    <property type="entry name" value="Multidrug resistance efflux transporter EmrE"/>
    <property type="match status" value="2"/>
</dbReference>
<evidence type="ECO:0000256" key="6">
    <source>
        <dbReference type="ARBA" id="ARBA00023136"/>
    </source>
</evidence>
<proteinExistence type="inferred from homology"/>
<evidence type="ECO:0000313" key="11">
    <source>
        <dbReference type="Proteomes" id="UP000636394"/>
    </source>
</evidence>
<evidence type="ECO:0000256" key="4">
    <source>
        <dbReference type="ARBA" id="ARBA00022692"/>
    </source>
</evidence>
<evidence type="ECO:0000256" key="1">
    <source>
        <dbReference type="ARBA" id="ARBA00004651"/>
    </source>
</evidence>
<keyword evidence="6 7" id="KW-0472">Membrane</keyword>
<evidence type="ECO:0000259" key="8">
    <source>
        <dbReference type="Pfam" id="PF00892"/>
    </source>
</evidence>
<dbReference type="InterPro" id="IPR000620">
    <property type="entry name" value="EamA_dom"/>
</dbReference>
<reference evidence="9 11" key="1">
    <citation type="submission" date="2019-11" db="EMBL/GenBank/DDBJ databases">
        <title>Eggerthellaceae novel genus isolated from the rectal contents of marmort.</title>
        <authorList>
            <person name="Zhang G."/>
        </authorList>
    </citation>
    <scope>NUCLEOTIDE SEQUENCE [LARGE SCALE GENOMIC DNA]</scope>
    <source>
        <strain evidence="9">Zg-886</strain>
        <strain evidence="11">zg-886</strain>
    </source>
</reference>
<reference evidence="10" key="2">
    <citation type="submission" date="2021-04" db="EMBL/GenBank/DDBJ databases">
        <title>Novel species in family Eggerthellaceae.</title>
        <authorList>
            <person name="Zhang G."/>
        </authorList>
    </citation>
    <scope>NUCLEOTIDE SEQUENCE</scope>
    <source>
        <strain evidence="10">Zg-886</strain>
    </source>
</reference>
<name>A0A9E6MR03_9ACTN</name>
<dbReference type="EMBL" id="WPCR01000004">
    <property type="protein sequence ID" value="NHM13924.1"/>
    <property type="molecule type" value="Genomic_DNA"/>
</dbReference>
<evidence type="ECO:0000256" key="7">
    <source>
        <dbReference type="SAM" id="Phobius"/>
    </source>
</evidence>
<feature type="transmembrane region" description="Helical" evidence="7">
    <location>
        <begin position="9"/>
        <end position="29"/>
    </location>
</feature>
<feature type="transmembrane region" description="Helical" evidence="7">
    <location>
        <begin position="182"/>
        <end position="202"/>
    </location>
</feature>
<feature type="domain" description="EamA" evidence="8">
    <location>
        <begin position="13"/>
        <end position="141"/>
    </location>
</feature>
<protein>
    <submittedName>
        <fullName evidence="10">DMT family transporter</fullName>
    </submittedName>
    <submittedName>
        <fullName evidence="9">EamA family transporter</fullName>
    </submittedName>
</protein>
<dbReference type="PANTHER" id="PTHR42920">
    <property type="entry name" value="OS03G0707200 PROTEIN-RELATED"/>
    <property type="match status" value="1"/>
</dbReference>
<evidence type="ECO:0000313" key="9">
    <source>
        <dbReference type="EMBL" id="NHM13924.1"/>
    </source>
</evidence>
<comment type="subcellular location">
    <subcellularLocation>
        <location evidence="1">Cell membrane</location>
        <topology evidence="1">Multi-pass membrane protein</topology>
    </subcellularLocation>
</comment>
<feature type="transmembrane region" description="Helical" evidence="7">
    <location>
        <begin position="124"/>
        <end position="144"/>
    </location>
</feature>
<evidence type="ECO:0000313" key="10">
    <source>
        <dbReference type="EMBL" id="QTU84387.1"/>
    </source>
</evidence>
<sequence length="319" mass="34294">MAARALPAWAYKLLILVATAIWGMSFIVMKDTVDVLPPAFLIGFRFVAAGVILMLAFWKRFRASLTRGCIWRGAVVGLLIFLAYWIQTIGLTGTTPGKNAFLTATYCVIVPFAWWVVARRRPSACNVVAAILCVAGIGLVSLKGSLADLTMGYGDFMTLVSAFFFAFHIIAVSRFTEDYDAIVLTVHQFLWGGLCGMVLGFATETLPPLAALAAPDFLWNMVFLIVFSSCVTYAIQNVALAHVPPAQASILLSTESVFGVAFSVLLYGEALSLRLTSGFVLIFVAIVVSEALPIWLASRKKSALAGSVDDDVATGDAQA</sequence>
<feature type="domain" description="EamA" evidence="8">
    <location>
        <begin position="153"/>
        <end position="288"/>
    </location>
</feature>
<dbReference type="InterPro" id="IPR037185">
    <property type="entry name" value="EmrE-like"/>
</dbReference>
<dbReference type="KEGG" id="ebz:J7S26_00120"/>
<comment type="similarity">
    <text evidence="2">Belongs to the EamA transporter family.</text>
</comment>
<evidence type="ECO:0000256" key="3">
    <source>
        <dbReference type="ARBA" id="ARBA00022475"/>
    </source>
</evidence>
<gene>
    <name evidence="9" type="ORF">GMI68_03910</name>
    <name evidence="10" type="ORF">J7S26_00120</name>
</gene>